<feature type="compositionally biased region" description="Low complexity" evidence="1">
    <location>
        <begin position="219"/>
        <end position="232"/>
    </location>
</feature>
<organism evidence="2 3">
    <name type="scientific">Prorocentrum cordatum</name>
    <dbReference type="NCBI Taxonomy" id="2364126"/>
    <lineage>
        <taxon>Eukaryota</taxon>
        <taxon>Sar</taxon>
        <taxon>Alveolata</taxon>
        <taxon>Dinophyceae</taxon>
        <taxon>Prorocentrales</taxon>
        <taxon>Prorocentraceae</taxon>
        <taxon>Prorocentrum</taxon>
    </lineage>
</organism>
<gene>
    <name evidence="2" type="ORF">PCOR1329_LOCUS30042</name>
</gene>
<feature type="compositionally biased region" description="Low complexity" evidence="1">
    <location>
        <begin position="591"/>
        <end position="607"/>
    </location>
</feature>
<evidence type="ECO:0000313" key="3">
    <source>
        <dbReference type="Proteomes" id="UP001189429"/>
    </source>
</evidence>
<protein>
    <submittedName>
        <fullName evidence="2">Uncharacterized protein</fullName>
    </submittedName>
</protein>
<comment type="caution">
    <text evidence="2">The sequence shown here is derived from an EMBL/GenBank/DDBJ whole genome shotgun (WGS) entry which is preliminary data.</text>
</comment>
<evidence type="ECO:0000313" key="2">
    <source>
        <dbReference type="EMBL" id="CAK0831786.1"/>
    </source>
</evidence>
<accession>A0ABN9SJ84</accession>
<evidence type="ECO:0000256" key="1">
    <source>
        <dbReference type="SAM" id="MobiDB-lite"/>
    </source>
</evidence>
<reference evidence="2" key="1">
    <citation type="submission" date="2023-10" db="EMBL/GenBank/DDBJ databases">
        <authorList>
            <person name="Chen Y."/>
            <person name="Shah S."/>
            <person name="Dougan E. K."/>
            <person name="Thang M."/>
            <person name="Chan C."/>
        </authorList>
    </citation>
    <scope>NUCLEOTIDE SEQUENCE [LARGE SCALE GENOMIC DNA]</scope>
</reference>
<feature type="compositionally biased region" description="Low complexity" evidence="1">
    <location>
        <begin position="191"/>
        <end position="211"/>
    </location>
</feature>
<keyword evidence="3" id="KW-1185">Reference proteome</keyword>
<feature type="region of interest" description="Disordered" evidence="1">
    <location>
        <begin position="562"/>
        <end position="653"/>
    </location>
</feature>
<feature type="region of interest" description="Disordered" evidence="1">
    <location>
        <begin position="189"/>
        <end position="232"/>
    </location>
</feature>
<sequence length="677" mass="71749">MSVSTVTAPARSWRFYLEGGAGGDAGAIDPAQAGQAKAEMGTIDPDARAMARRAVALMKKADPAFACSEDAFATWRALRAVPPKGSRVAAALLKTQRTSVQRAAAAGKKCRMQCKSARPHPGAWAFVCLVNPRDFPDLPSGVGPGSVWVAQWKCDPEWLGGDTRYINCEAAVVRTTVVGDRGGSGLPPAFSCRSPAADAPSPSAPGRSGPAEPDDSTVARASEAGAAADSEGEGAAVTAKKLCEHLKACAGQQRIAKAHVNDAGSGQFWAGRFTADSAKQTPPLAPRDVSAQTFILKTLRGAPCYDDLAPFADVVEEWAKWQGGEGPEASTLPLGRAIFELRETPVEAQIELGAPLAFKEQRKFLSSPIVRDFQRKQLARHIEVLRGRCRCASGRAGELFEIAGRIGARSQLQEVSLARAAGGNMPGEKNVKCLFAEPERCGMLRPRWPKSEFFDHMREVLSAKNAVEYMQLDGFMRFAPRAFENEELLGPVARPTTRAVLMAMKHLSARASTAAGSDDRTGLVAKAVGRALCAGRLRLQGNADWRSQELEERADMWECTGKASKKISTEESASLGPLARASNGDAERAAKASQAEKGAAAASQAEKGAAKGEAKPTEDIGEKGKDEGTAGKLPADEAAGAPDPKRAKGESARLKVGDIVFLGSLEFKGDWENCKAK</sequence>
<feature type="compositionally biased region" description="Basic and acidic residues" evidence="1">
    <location>
        <begin position="643"/>
        <end position="653"/>
    </location>
</feature>
<dbReference type="Proteomes" id="UP001189429">
    <property type="component" value="Unassembled WGS sequence"/>
</dbReference>
<proteinExistence type="predicted"/>
<dbReference type="EMBL" id="CAUYUJ010011447">
    <property type="protein sequence ID" value="CAK0831786.1"/>
    <property type="molecule type" value="Genomic_DNA"/>
</dbReference>
<name>A0ABN9SJ84_9DINO</name>
<feature type="compositionally biased region" description="Basic and acidic residues" evidence="1">
    <location>
        <begin position="608"/>
        <end position="629"/>
    </location>
</feature>
<feature type="non-terminal residue" evidence="2">
    <location>
        <position position="677"/>
    </location>
</feature>